<feature type="transmembrane region" description="Helical" evidence="1">
    <location>
        <begin position="275"/>
        <end position="297"/>
    </location>
</feature>
<keyword evidence="2" id="KW-0732">Signal</keyword>
<keyword evidence="1" id="KW-0472">Membrane</keyword>
<reference evidence="3 4" key="1">
    <citation type="journal article" date="2014" name="PLoS ONE">
        <title>De novo Genome Assembly of the Fungal Plant Pathogen Pyrenophora semeniperda.</title>
        <authorList>
            <person name="Soliai M.M."/>
            <person name="Meyer S.E."/>
            <person name="Udall J.A."/>
            <person name="Elzinga D.E."/>
            <person name="Hermansen R.A."/>
            <person name="Bodily P.M."/>
            <person name="Hart A.A."/>
            <person name="Coleman C.E."/>
        </authorList>
    </citation>
    <scope>NUCLEOTIDE SEQUENCE [LARGE SCALE GENOMIC DNA]</scope>
    <source>
        <strain evidence="3 4">CCB06</strain>
        <tissue evidence="3">Mycelium</tissue>
    </source>
</reference>
<keyword evidence="1" id="KW-0812">Transmembrane</keyword>
<evidence type="ECO:0008006" key="5">
    <source>
        <dbReference type="Google" id="ProtNLM"/>
    </source>
</evidence>
<dbReference type="AlphaFoldDB" id="A0A3M7MJQ5"/>
<feature type="transmembrane region" description="Helical" evidence="1">
    <location>
        <begin position="122"/>
        <end position="142"/>
    </location>
</feature>
<feature type="transmembrane region" description="Helical" evidence="1">
    <location>
        <begin position="309"/>
        <end position="329"/>
    </location>
</feature>
<gene>
    <name evidence="3" type="ORF">GMOD_00003729</name>
</gene>
<dbReference type="EMBL" id="KE747844">
    <property type="protein sequence ID" value="RMZ74660.1"/>
    <property type="molecule type" value="Genomic_DNA"/>
</dbReference>
<name>A0A3M7MJQ5_9PLEO</name>
<feature type="chain" id="PRO_5018112147" description="Integral membrane" evidence="2">
    <location>
        <begin position="16"/>
        <end position="348"/>
    </location>
</feature>
<evidence type="ECO:0000256" key="2">
    <source>
        <dbReference type="SAM" id="SignalP"/>
    </source>
</evidence>
<keyword evidence="1" id="KW-1133">Transmembrane helix</keyword>
<accession>A0A3M7MJQ5</accession>
<organism evidence="3 4">
    <name type="scientific">Pyrenophora seminiperda CCB06</name>
    <dbReference type="NCBI Taxonomy" id="1302712"/>
    <lineage>
        <taxon>Eukaryota</taxon>
        <taxon>Fungi</taxon>
        <taxon>Dikarya</taxon>
        <taxon>Ascomycota</taxon>
        <taxon>Pezizomycotina</taxon>
        <taxon>Dothideomycetes</taxon>
        <taxon>Pleosporomycetidae</taxon>
        <taxon>Pleosporales</taxon>
        <taxon>Pleosporineae</taxon>
        <taxon>Pleosporaceae</taxon>
        <taxon>Pyrenophora</taxon>
    </lineage>
</organism>
<keyword evidence="4" id="KW-1185">Reference proteome</keyword>
<dbReference type="OrthoDB" id="4582561at2759"/>
<sequence>MQCVVVVILWFCVTALNPPRLRKKKRTSAEIEEQQAQSHPVPPLGTDTKEKHAHRHNFASVLVQFHRTQCYFSATVQIASLTYGIFSTDMLNVFLLVPLATNGILPIVFTYILLLRYHRATLDITILTTVCWILASLVYWVLYSHVIPINGEIRNQNANYSAYEQFMYKLSALEACGGYSALAVCPDNFSLGKDEIVRASWRLRALTPVIWSFSSICLIVALGEEVKRRRREWKYHTVEQGTEVKDESRHGTEPYHHKATSGHEHGTHSLFKNSVVYCTVTALFSACVGMQLSLLSVSLSLKMTNVHNWTFGQIVAITVWTPPLLGYLYDEVKVFMPERFKTSTDELD</sequence>
<dbReference type="Proteomes" id="UP000265663">
    <property type="component" value="Unassembled WGS sequence"/>
</dbReference>
<proteinExistence type="predicted"/>
<protein>
    <recommendedName>
        <fullName evidence="5">Integral membrane</fullName>
    </recommendedName>
</protein>
<evidence type="ECO:0000256" key="1">
    <source>
        <dbReference type="SAM" id="Phobius"/>
    </source>
</evidence>
<feature type="signal peptide" evidence="2">
    <location>
        <begin position="1"/>
        <end position="15"/>
    </location>
</feature>
<feature type="transmembrane region" description="Helical" evidence="1">
    <location>
        <begin position="93"/>
        <end position="115"/>
    </location>
</feature>
<evidence type="ECO:0000313" key="3">
    <source>
        <dbReference type="EMBL" id="RMZ74660.1"/>
    </source>
</evidence>
<evidence type="ECO:0000313" key="4">
    <source>
        <dbReference type="Proteomes" id="UP000265663"/>
    </source>
</evidence>